<dbReference type="EMBL" id="OX336137">
    <property type="protein sequence ID" value="CAI2719642.1"/>
    <property type="molecule type" value="Genomic_DNA"/>
</dbReference>
<gene>
    <name evidence="1" type="ORF">NSPWAT_2786</name>
</gene>
<accession>A0ABN8W3V8</accession>
<evidence type="ECO:0000313" key="1">
    <source>
        <dbReference type="EMBL" id="CAI2719642.1"/>
    </source>
</evidence>
<sequence>MDFDTVMAYSARLFHQYASSRALSLQYPFARALQENPEFYDDVRREFFDTLGEVCAASGHYAQKCALRRILMGHTRNRVMWEEYFQKKWLETERQLIYVYFKDSWQNVPFVEFEQKTAYFKLYSAALQTLFQAVLDRYYDQVIENSYAPLLTKSYRSYYQKLFESILCQVRGEPYPDMDNVHRLKNFISGIEKPALSGDERAYDLTAPL</sequence>
<name>A0ABN8W3V8_9BACT</name>
<protein>
    <submittedName>
        <fullName evidence="1">Uncharacterized protein</fullName>
    </submittedName>
</protein>
<organism evidence="1 2">
    <name type="scientific">Nitrospina watsonii</name>
    <dbReference type="NCBI Taxonomy" id="1323948"/>
    <lineage>
        <taxon>Bacteria</taxon>
        <taxon>Pseudomonadati</taxon>
        <taxon>Nitrospinota/Tectimicrobiota group</taxon>
        <taxon>Nitrospinota</taxon>
        <taxon>Nitrospinia</taxon>
        <taxon>Nitrospinales</taxon>
        <taxon>Nitrospinaceae</taxon>
        <taxon>Nitrospina</taxon>
    </lineage>
</organism>
<keyword evidence="2" id="KW-1185">Reference proteome</keyword>
<evidence type="ECO:0000313" key="2">
    <source>
        <dbReference type="Proteomes" id="UP001157733"/>
    </source>
</evidence>
<dbReference type="RefSeq" id="WP_282012460.1">
    <property type="nucleotide sequence ID" value="NZ_OX336137.1"/>
</dbReference>
<reference evidence="1 2" key="1">
    <citation type="submission" date="2022-09" db="EMBL/GenBank/DDBJ databases">
        <authorList>
            <person name="Kop L."/>
        </authorList>
    </citation>
    <scope>NUCLEOTIDE SEQUENCE [LARGE SCALE GENOMIC DNA]</scope>
    <source>
        <strain evidence="1 2">347</strain>
    </source>
</reference>
<dbReference type="Proteomes" id="UP001157733">
    <property type="component" value="Chromosome"/>
</dbReference>
<proteinExistence type="predicted"/>